<gene>
    <name evidence="1" type="ORF">GSOID_T00021988001</name>
</gene>
<accession>E4YES3</accession>
<reference evidence="1" key="1">
    <citation type="journal article" date="2010" name="Science">
        <title>Plasticity of animal genome architecture unmasked by rapid evolution of a pelagic tunicate.</title>
        <authorList>
            <person name="Denoeud F."/>
            <person name="Henriet S."/>
            <person name="Mungpakdee S."/>
            <person name="Aury J.M."/>
            <person name="Da Silva C."/>
            <person name="Brinkmann H."/>
            <person name="Mikhaleva J."/>
            <person name="Olsen L.C."/>
            <person name="Jubin C."/>
            <person name="Canestro C."/>
            <person name="Bouquet J.M."/>
            <person name="Danks G."/>
            <person name="Poulain J."/>
            <person name="Campsteijn C."/>
            <person name="Adamski M."/>
            <person name="Cross I."/>
            <person name="Yadetie F."/>
            <person name="Muffato M."/>
            <person name="Louis A."/>
            <person name="Butcher S."/>
            <person name="Tsagkogeorga G."/>
            <person name="Konrad A."/>
            <person name="Singh S."/>
            <person name="Jensen M.F."/>
            <person name="Cong E.H."/>
            <person name="Eikeseth-Otteraa H."/>
            <person name="Noel B."/>
            <person name="Anthouard V."/>
            <person name="Porcel B.M."/>
            <person name="Kachouri-Lafond R."/>
            <person name="Nishino A."/>
            <person name="Ugolini M."/>
            <person name="Chourrout P."/>
            <person name="Nishida H."/>
            <person name="Aasland R."/>
            <person name="Huzurbazar S."/>
            <person name="Westhof E."/>
            <person name="Delsuc F."/>
            <person name="Lehrach H."/>
            <person name="Reinhardt R."/>
            <person name="Weissenbach J."/>
            <person name="Roy S.W."/>
            <person name="Artiguenave F."/>
            <person name="Postlethwait J.H."/>
            <person name="Manak J.R."/>
            <person name="Thompson E.M."/>
            <person name="Jaillon O."/>
            <person name="Du Pasquier L."/>
            <person name="Boudinot P."/>
            <person name="Liberles D.A."/>
            <person name="Volff J.N."/>
            <person name="Philippe H."/>
            <person name="Lenhard B."/>
            <person name="Roest Crollius H."/>
            <person name="Wincker P."/>
            <person name="Chourrout D."/>
        </authorList>
    </citation>
    <scope>NUCLEOTIDE SEQUENCE [LARGE SCALE GENOMIC DNA]</scope>
</reference>
<dbReference type="EMBL" id="FN654467">
    <property type="protein sequence ID" value="CBY34010.1"/>
    <property type="molecule type" value="Genomic_DNA"/>
</dbReference>
<protein>
    <submittedName>
        <fullName evidence="1">Uncharacterized protein</fullName>
    </submittedName>
</protein>
<organism evidence="1">
    <name type="scientific">Oikopleura dioica</name>
    <name type="common">Tunicate</name>
    <dbReference type="NCBI Taxonomy" id="34765"/>
    <lineage>
        <taxon>Eukaryota</taxon>
        <taxon>Metazoa</taxon>
        <taxon>Chordata</taxon>
        <taxon>Tunicata</taxon>
        <taxon>Appendicularia</taxon>
        <taxon>Copelata</taxon>
        <taxon>Oikopleuridae</taxon>
        <taxon>Oikopleura</taxon>
    </lineage>
</organism>
<name>E4YES3_OIKDI</name>
<sequence length="115" mass="13480">MTFFQRAAIKKRDKAMMRAVGVNEDVIDQYISSSPHMMKKQMIENAEEMKQIFRELAPDLIEDGTIHLEIDHKSISKETRDQEKHGFGIIAVINSEEISTFRLNFDFRLNFLIFD</sequence>
<dbReference type="AlphaFoldDB" id="E4YES3"/>
<dbReference type="Proteomes" id="UP000011014">
    <property type="component" value="Unassembled WGS sequence"/>
</dbReference>
<proteinExistence type="predicted"/>
<evidence type="ECO:0000313" key="1">
    <source>
        <dbReference type="EMBL" id="CBY34010.1"/>
    </source>
</evidence>